<gene>
    <name evidence="3" type="ORF">HDA39_001002</name>
</gene>
<dbReference type="InterPro" id="IPR016191">
    <property type="entry name" value="Ribonuclease/ribotoxin"/>
</dbReference>
<dbReference type="Gene3D" id="3.10.450.30">
    <property type="entry name" value="Microbial ribonucleases"/>
    <property type="match status" value="1"/>
</dbReference>
<dbReference type="GO" id="GO:0016787">
    <property type="term" value="F:hydrolase activity"/>
    <property type="evidence" value="ECO:0007669"/>
    <property type="project" value="UniProtKB-KW"/>
</dbReference>
<dbReference type="SUPFAM" id="SSF53933">
    <property type="entry name" value="Microbial ribonucleases"/>
    <property type="match status" value="1"/>
</dbReference>
<evidence type="ECO:0000313" key="3">
    <source>
        <dbReference type="EMBL" id="MBB5834268.1"/>
    </source>
</evidence>
<dbReference type="EC" id="4.6.1.24" evidence="3"/>
<evidence type="ECO:0000256" key="2">
    <source>
        <dbReference type="ARBA" id="ARBA00022801"/>
    </source>
</evidence>
<dbReference type="GO" id="GO:0003723">
    <property type="term" value="F:RNA binding"/>
    <property type="evidence" value="ECO:0007669"/>
    <property type="project" value="InterPro"/>
</dbReference>
<name>A0A7W9J3K5_9ACTN</name>
<comment type="caution">
    <text evidence="3">The sequence shown here is derived from an EMBL/GenBank/DDBJ whole genome shotgun (WGS) entry which is preliminary data.</text>
</comment>
<evidence type="ECO:0000256" key="1">
    <source>
        <dbReference type="ARBA" id="ARBA00022722"/>
    </source>
</evidence>
<evidence type="ECO:0000313" key="4">
    <source>
        <dbReference type="Proteomes" id="UP000549971"/>
    </source>
</evidence>
<organism evidence="3 4">
    <name type="scientific">Kribbella italica</name>
    <dbReference type="NCBI Taxonomy" id="1540520"/>
    <lineage>
        <taxon>Bacteria</taxon>
        <taxon>Bacillati</taxon>
        <taxon>Actinomycetota</taxon>
        <taxon>Actinomycetes</taxon>
        <taxon>Propionibacteriales</taxon>
        <taxon>Kribbellaceae</taxon>
        <taxon>Kribbella</taxon>
    </lineage>
</organism>
<dbReference type="RefSeq" id="WP_184794048.1">
    <property type="nucleotide sequence ID" value="NZ_JACHMY010000001.1"/>
</dbReference>
<dbReference type="CDD" id="cd00607">
    <property type="entry name" value="RNase_Sa"/>
    <property type="match status" value="1"/>
</dbReference>
<sequence length="145" mass="15606">MMNNPKVARIVAAVVIAMLVITLAASLLGCGASDGKASGEPSKDPDSGLVFVAVDDLPKEAQQTLTLIGEGGPYPYSRDGVTFGNFEKILPKQNRGYYREYTVKTPGEKDRGARRIVTGKGGERYYTDDHYKSFRRIAADGGTDG</sequence>
<dbReference type="InterPro" id="IPR000026">
    <property type="entry name" value="N1-like"/>
</dbReference>
<accession>A0A7W9J3K5</accession>
<dbReference type="GO" id="GO:0046589">
    <property type="term" value="F:ribonuclease T1 activity"/>
    <property type="evidence" value="ECO:0007669"/>
    <property type="project" value="UniProtKB-EC"/>
</dbReference>
<keyword evidence="2" id="KW-0378">Hydrolase</keyword>
<dbReference type="Pfam" id="PF00545">
    <property type="entry name" value="Ribonuclease"/>
    <property type="match status" value="1"/>
</dbReference>
<dbReference type="EMBL" id="JACHMY010000001">
    <property type="protein sequence ID" value="MBB5834268.1"/>
    <property type="molecule type" value="Genomic_DNA"/>
</dbReference>
<dbReference type="AlphaFoldDB" id="A0A7W9J3K5"/>
<dbReference type="Proteomes" id="UP000549971">
    <property type="component" value="Unassembled WGS sequence"/>
</dbReference>
<reference evidence="3 4" key="1">
    <citation type="submission" date="2020-08" db="EMBL/GenBank/DDBJ databases">
        <title>Sequencing the genomes of 1000 actinobacteria strains.</title>
        <authorList>
            <person name="Klenk H.-P."/>
        </authorList>
    </citation>
    <scope>NUCLEOTIDE SEQUENCE [LARGE SCALE GENOMIC DNA]</scope>
    <source>
        <strain evidence="3 4">DSM 28967</strain>
    </source>
</reference>
<dbReference type="PROSITE" id="PS51257">
    <property type="entry name" value="PROKAR_LIPOPROTEIN"/>
    <property type="match status" value="1"/>
</dbReference>
<keyword evidence="1" id="KW-0540">Nuclease</keyword>
<protein>
    <submittedName>
        <fullName evidence="3">Ribonuclease T1</fullName>
        <ecNumber evidence="3">4.6.1.24</ecNumber>
    </submittedName>
</protein>
<keyword evidence="3" id="KW-0456">Lyase</keyword>
<keyword evidence="4" id="KW-1185">Reference proteome</keyword>
<proteinExistence type="predicted"/>